<gene>
    <name evidence="6" type="ORF">SAMN05443999_102259</name>
</gene>
<keyword evidence="3" id="KW-0804">Transcription</keyword>
<protein>
    <submittedName>
        <fullName evidence="6">MerR family transcriptional regulator, mercuric resistance operon regulatory protein</fullName>
    </submittedName>
</protein>
<keyword evidence="4" id="KW-0175">Coiled coil</keyword>
<keyword evidence="2" id="KW-0238">DNA-binding</keyword>
<dbReference type="Proteomes" id="UP000199582">
    <property type="component" value="Unassembled WGS sequence"/>
</dbReference>
<evidence type="ECO:0000256" key="1">
    <source>
        <dbReference type="ARBA" id="ARBA00023015"/>
    </source>
</evidence>
<dbReference type="GO" id="GO:0003700">
    <property type="term" value="F:DNA-binding transcription factor activity"/>
    <property type="evidence" value="ECO:0007669"/>
    <property type="project" value="InterPro"/>
</dbReference>
<dbReference type="PANTHER" id="PTHR30204">
    <property type="entry name" value="REDOX-CYCLING DRUG-SENSING TRANSCRIPTIONAL ACTIVATOR SOXR"/>
    <property type="match status" value="1"/>
</dbReference>
<keyword evidence="1" id="KW-0805">Transcription regulation</keyword>
<proteinExistence type="predicted"/>
<reference evidence="6 7" key="1">
    <citation type="submission" date="2016-10" db="EMBL/GenBank/DDBJ databases">
        <authorList>
            <person name="de Groot N.N."/>
        </authorList>
    </citation>
    <scope>NUCLEOTIDE SEQUENCE [LARGE SCALE GENOMIC DNA]</scope>
    <source>
        <strain evidence="6 7">DSM 100674</strain>
    </source>
</reference>
<dbReference type="PANTHER" id="PTHR30204:SF94">
    <property type="entry name" value="HEAVY METAL-DEPENDENT TRANSCRIPTIONAL REGULATOR HI_0293-RELATED"/>
    <property type="match status" value="1"/>
</dbReference>
<dbReference type="OrthoDB" id="9802944at2"/>
<dbReference type="InterPro" id="IPR009061">
    <property type="entry name" value="DNA-bd_dom_put_sf"/>
</dbReference>
<dbReference type="GO" id="GO:0003677">
    <property type="term" value="F:DNA binding"/>
    <property type="evidence" value="ECO:0007669"/>
    <property type="project" value="UniProtKB-KW"/>
</dbReference>
<name>A0A1H7JWS9_9RHOB</name>
<dbReference type="AlphaFoldDB" id="A0A1H7JWS9"/>
<dbReference type="PRINTS" id="PR00040">
    <property type="entry name" value="HTHMERR"/>
</dbReference>
<evidence type="ECO:0000256" key="3">
    <source>
        <dbReference type="ARBA" id="ARBA00023163"/>
    </source>
</evidence>
<keyword evidence="7" id="KW-1185">Reference proteome</keyword>
<dbReference type="RefSeq" id="WP_093032698.1">
    <property type="nucleotide sequence ID" value="NZ_FOAG01000002.1"/>
</dbReference>
<dbReference type="InterPro" id="IPR047057">
    <property type="entry name" value="MerR_fam"/>
</dbReference>
<evidence type="ECO:0000313" key="6">
    <source>
        <dbReference type="EMBL" id="SEK78580.1"/>
    </source>
</evidence>
<dbReference type="Gene3D" id="1.10.1660.10">
    <property type="match status" value="1"/>
</dbReference>
<dbReference type="STRING" id="1287727.SAMN05443999_102259"/>
<evidence type="ECO:0000256" key="4">
    <source>
        <dbReference type="SAM" id="Coils"/>
    </source>
</evidence>
<organism evidence="6 7">
    <name type="scientific">Roseovarius azorensis</name>
    <dbReference type="NCBI Taxonomy" id="1287727"/>
    <lineage>
        <taxon>Bacteria</taxon>
        <taxon>Pseudomonadati</taxon>
        <taxon>Pseudomonadota</taxon>
        <taxon>Alphaproteobacteria</taxon>
        <taxon>Rhodobacterales</taxon>
        <taxon>Roseobacteraceae</taxon>
        <taxon>Roseovarius</taxon>
    </lineage>
</organism>
<sequence>MIAIGEAARQSGVSIETIRYYERAGIVPKPRRGANGRRAYAAEDVARLRFVRRCRDLGFSMAEARALMRLDEGNCDSVRVLTEEHLDKVRKKIAALQTLEAELAELSENCARGSTRCPMLDELNAG</sequence>
<dbReference type="SUPFAM" id="SSF46955">
    <property type="entry name" value="Putative DNA-binding domain"/>
    <property type="match status" value="1"/>
</dbReference>
<feature type="coiled-coil region" evidence="4">
    <location>
        <begin position="89"/>
        <end position="116"/>
    </location>
</feature>
<dbReference type="PROSITE" id="PS50937">
    <property type="entry name" value="HTH_MERR_2"/>
    <property type="match status" value="1"/>
</dbReference>
<dbReference type="SMART" id="SM00422">
    <property type="entry name" value="HTH_MERR"/>
    <property type="match status" value="1"/>
</dbReference>
<feature type="domain" description="HTH merR-type" evidence="5">
    <location>
        <begin position="1"/>
        <end position="70"/>
    </location>
</feature>
<evidence type="ECO:0000259" key="5">
    <source>
        <dbReference type="PROSITE" id="PS50937"/>
    </source>
</evidence>
<dbReference type="Pfam" id="PF13411">
    <property type="entry name" value="MerR_1"/>
    <property type="match status" value="1"/>
</dbReference>
<accession>A0A1H7JWS9</accession>
<dbReference type="InterPro" id="IPR000551">
    <property type="entry name" value="MerR-type_HTH_dom"/>
</dbReference>
<evidence type="ECO:0000256" key="2">
    <source>
        <dbReference type="ARBA" id="ARBA00023125"/>
    </source>
</evidence>
<dbReference type="PROSITE" id="PS00552">
    <property type="entry name" value="HTH_MERR_1"/>
    <property type="match status" value="1"/>
</dbReference>
<dbReference type="EMBL" id="FOAG01000002">
    <property type="protein sequence ID" value="SEK78580.1"/>
    <property type="molecule type" value="Genomic_DNA"/>
</dbReference>
<evidence type="ECO:0000313" key="7">
    <source>
        <dbReference type="Proteomes" id="UP000199582"/>
    </source>
</evidence>